<evidence type="ECO:0000256" key="4">
    <source>
        <dbReference type="PROSITE-ProRule" id="PRU00024"/>
    </source>
</evidence>
<reference evidence="9" key="1">
    <citation type="submission" date="2003-08" db="EMBL/GenBank/DDBJ databases">
        <authorList>
            <consortium name="NIH - Zebrafish Gene Collection (ZGC) project"/>
        </authorList>
    </citation>
    <scope>NUCLEOTIDE SEQUENCE [LARGE SCALE MRNA]</scope>
    <source>
        <strain evidence="9">AB</strain>
        <tissue evidence="9">Whole body</tissue>
    </source>
</reference>
<keyword evidence="3" id="KW-0862">Zinc</keyword>
<evidence type="ECO:0000313" key="12">
    <source>
        <dbReference type="ZFIN" id="ZDB-GENE-030131-6185"/>
    </source>
</evidence>
<keyword evidence="5" id="KW-0175">Coiled coil</keyword>
<dbReference type="SUPFAM" id="SSF57850">
    <property type="entry name" value="RING/U-box"/>
    <property type="match status" value="1"/>
</dbReference>
<name>Q6PGW1_DANRE</name>
<keyword evidence="1" id="KW-0479">Metal-binding</keyword>
<dbReference type="GO" id="GO:0005737">
    <property type="term" value="C:cytoplasm"/>
    <property type="evidence" value="ECO:0000318"/>
    <property type="project" value="GO_Central"/>
</dbReference>
<evidence type="ECO:0000259" key="7">
    <source>
        <dbReference type="PROSITE" id="PS50119"/>
    </source>
</evidence>
<feature type="domain" description="B30.2/SPRY" evidence="8">
    <location>
        <begin position="275"/>
        <end position="467"/>
    </location>
</feature>
<reference evidence="11" key="7">
    <citation type="journal article" date="2017" name="Front. Immunol.">
        <title>FTR83, a Member of the Large Fish-Specific finTRIM Family, Triggers IFN Pathway and Counters Viral Infection.</title>
        <authorList>
            <person name="Langevin C."/>
            <person name="Aleksejeva E."/>
            <person name="Houel A."/>
            <person name="Briolat V."/>
            <person name="Torhy C."/>
            <person name="Lunazzi A."/>
            <person name="Levraud J.P."/>
            <person name="Boudinot P."/>
        </authorList>
    </citation>
    <scope>NUCLEOTIDE SEQUENCE</scope>
    <source>
        <strain evidence="11">AB</strain>
    </source>
</reference>
<dbReference type="PROSITE" id="PS50089">
    <property type="entry name" value="ZF_RING_2"/>
    <property type="match status" value="1"/>
</dbReference>
<protein>
    <submittedName>
        <fullName evidence="11">Tripartite motif containing 35-27</fullName>
    </submittedName>
    <submittedName>
        <fullName evidence="9">Tripartite motif-containing 35</fullName>
    </submittedName>
</protein>
<reference evidence="11" key="8">
    <citation type="submission" date="2025-04" db="UniProtKB">
        <authorList>
            <consortium name="RefSeq"/>
        </authorList>
    </citation>
    <scope>IDENTIFICATION</scope>
    <source>
        <strain evidence="11">AB</strain>
    </source>
</reference>
<dbReference type="Pfam" id="PF00643">
    <property type="entry name" value="zf-B_box"/>
    <property type="match status" value="1"/>
</dbReference>
<dbReference type="InterPro" id="IPR050143">
    <property type="entry name" value="TRIM/RBCC"/>
</dbReference>
<dbReference type="InterPro" id="IPR027370">
    <property type="entry name" value="Znf-RING_euk"/>
</dbReference>
<evidence type="ECO:0000313" key="10">
    <source>
        <dbReference type="Proteomes" id="UP000000437"/>
    </source>
</evidence>
<dbReference type="InterPro" id="IPR001841">
    <property type="entry name" value="Znf_RING"/>
</dbReference>
<reference evidence="11" key="2">
    <citation type="journal article" date="2005" name="Genome Res.">
        <title>The zebrafish gene map defines ancestral vertebrate chromosomes.</title>
        <authorList>
            <person name="Woods I.G."/>
            <person name="Wilson C."/>
            <person name="Friedlander B."/>
            <person name="Chang P."/>
            <person name="Reyes D.K."/>
            <person name="Nix R."/>
            <person name="Kelly P.D."/>
            <person name="Chu F."/>
            <person name="Postlethwait J.H."/>
            <person name="Talbot W.S."/>
        </authorList>
    </citation>
    <scope>NUCLEOTIDE SEQUENCE</scope>
    <source>
        <strain evidence="11">AB</strain>
    </source>
</reference>
<dbReference type="Gene3D" id="3.30.40.10">
    <property type="entry name" value="Zinc/RING finger domain, C3HC4 (zinc finger)"/>
    <property type="match status" value="1"/>
</dbReference>
<reference evidence="11" key="5">
    <citation type="journal article" date="2015" name="Nat. Commun.">
        <title>RFX transcription factors are essential for hearing in mice.</title>
        <authorList>
            <person name="Elkon R."/>
            <person name="Milon B."/>
            <person name="Morrison L."/>
            <person name="Shah M."/>
            <person name="Vijayakumar S."/>
            <person name="Racherla M."/>
            <person name="Leitch C.C."/>
            <person name="Silipino L."/>
            <person name="Hadi S."/>
            <person name="Weiss-Gayet M."/>
            <person name="Barras E."/>
            <person name="Schmid C.D."/>
            <person name="Ait-Lounis A."/>
            <person name="Barnes A."/>
            <person name="Song Y."/>
            <person name="Eisenman D.J."/>
            <person name="Eliyahu E."/>
            <person name="Frolenkov G.I."/>
            <person name="Strome S.E."/>
            <person name="Durand B."/>
            <person name="Zaghloul N.A."/>
            <person name="Jones S.M."/>
            <person name="Reith W."/>
            <person name="Hertzano R."/>
        </authorList>
    </citation>
    <scope>NUCLEOTIDE SEQUENCE</scope>
    <source>
        <strain evidence="11">AB</strain>
    </source>
</reference>
<dbReference type="PROSITE" id="PS50188">
    <property type="entry name" value="B302_SPRY"/>
    <property type="match status" value="1"/>
</dbReference>
<dbReference type="InterPro" id="IPR001870">
    <property type="entry name" value="B30.2/SPRY"/>
</dbReference>
<dbReference type="KEGG" id="dre:334253"/>
<dbReference type="PROSITE" id="PS00518">
    <property type="entry name" value="ZF_RING_1"/>
    <property type="match status" value="1"/>
</dbReference>
<dbReference type="InterPro" id="IPR013083">
    <property type="entry name" value="Znf_RING/FYVE/PHD"/>
</dbReference>
<dbReference type="InterPro" id="IPR013320">
    <property type="entry name" value="ConA-like_dom_sf"/>
</dbReference>
<feature type="coiled-coil region" evidence="5">
    <location>
        <begin position="134"/>
        <end position="219"/>
    </location>
</feature>
<dbReference type="InterPro" id="IPR003879">
    <property type="entry name" value="Butyrophylin_SPRY"/>
</dbReference>
<dbReference type="InterPro" id="IPR043136">
    <property type="entry name" value="B30.2/SPRY_sf"/>
</dbReference>
<keyword evidence="2 4" id="KW-0863">Zinc-finger</keyword>
<dbReference type="InterPro" id="IPR017907">
    <property type="entry name" value="Znf_RING_CS"/>
</dbReference>
<keyword evidence="10" id="KW-1185">Reference proteome</keyword>
<reference evidence="11" key="3">
    <citation type="journal article" date="2011" name="PLoS ONE">
        <title>Origin and evolution of TRIM proteins: new insights from the complete TRIM repertoire of zebrafish and pufferfish.</title>
        <authorList>
            <person name="Boudinot P."/>
            <person name="van der Aa L.M."/>
            <person name="Jouneau L."/>
            <person name="Du Pasquier L."/>
            <person name="Pontarotti P."/>
            <person name="Briolat V."/>
            <person name="Benmansour A."/>
            <person name="Levraud J.P."/>
        </authorList>
    </citation>
    <scope>NUCLEOTIDE SEQUENCE</scope>
    <source>
        <strain evidence="11">AB</strain>
    </source>
</reference>
<feature type="domain" description="B box-type" evidence="7">
    <location>
        <begin position="83"/>
        <end position="126"/>
    </location>
</feature>
<dbReference type="RefSeq" id="NP_956172.1">
    <property type="nucleotide sequence ID" value="NM_199878.1"/>
</dbReference>
<dbReference type="ZFIN" id="ZDB-GENE-030131-6185">
    <property type="gene designation" value="trim35-27"/>
</dbReference>
<dbReference type="InterPro" id="IPR003877">
    <property type="entry name" value="SPRY_dom"/>
</dbReference>
<dbReference type="PRINTS" id="PR01407">
    <property type="entry name" value="BUTYPHLNCDUF"/>
</dbReference>
<evidence type="ECO:0000256" key="2">
    <source>
        <dbReference type="ARBA" id="ARBA00022771"/>
    </source>
</evidence>
<feature type="domain" description="RING-type" evidence="6">
    <location>
        <begin position="11"/>
        <end position="51"/>
    </location>
</feature>
<dbReference type="SUPFAM" id="SSF57845">
    <property type="entry name" value="B-box zinc-binding domain"/>
    <property type="match status" value="1"/>
</dbReference>
<dbReference type="CTD" id="334253"/>
<gene>
    <name evidence="11 12" type="primary">trim35-27</name>
    <name evidence="9 11" type="synonym">trim35</name>
    <name evidence="11" type="synonym">wu:fi37h05</name>
    <name evidence="11" type="synonym">zgc:63737</name>
</gene>
<dbReference type="SMART" id="SM00184">
    <property type="entry name" value="RING"/>
    <property type="match status" value="1"/>
</dbReference>
<dbReference type="PhylomeDB" id="Q6PGW1"/>
<dbReference type="Pfam" id="PF00622">
    <property type="entry name" value="SPRY"/>
    <property type="match status" value="1"/>
</dbReference>
<dbReference type="PANTHER" id="PTHR24103">
    <property type="entry name" value="E3 UBIQUITIN-PROTEIN LIGASE TRIM"/>
    <property type="match status" value="1"/>
</dbReference>
<dbReference type="Pfam" id="PF13445">
    <property type="entry name" value="zf-RING_UBOX"/>
    <property type="match status" value="1"/>
</dbReference>
<sequence>MASAFAESLQCSVCRDIFRDPVLLLCSHSFCRACVHQYWEHSGSRICPECRTLFPMEHPPCNRALKNLCEILQQERSSGACAEAHLRCEEHGETLELLCEEEQRLMCSVCVEEGENTHQQHTCTPVEEAANGIKEKLKTRLEPLREQLKLLQSQKSIGRQRVKRMQYLAEQAEADLRTEMEDLHQFLRDEEQLRVTALREEEEEKRMKIEEKISSISRQISALALTIHNTEQQIQTSSAELLMSYKDDPDSFQSFSLSSDSEDPPEELLDVCRHLGNLKFSVWQKMRTAAQYTPVVLDPNSAHPCVRVCAGLRSLRFSRRCPPALCIAGGREGYSSVLGSVALGSGSHRWDVHVGDSSVWALGVISESALQTRDQSSESEMWILGFQSGEYGQGCCGESLSRLGVRQRVSRVTVLLDWDAGKLTFLDSLTGDHIHTFTHRFTDRLFPYFCNSCPSEELRILPVEDLYTHTPLVEELNTHTPLVEELNTHTPLVEELNTHTPLVEELNTHTPLVEELNTHTQLVEELNTHTPLVEDLNTHTLPVEDLNTHTPLVEDLNTHTPLVEELNTHTPLVEDLNTHTLPVEDLNTHTPHVDDRYTHSPPVEDLNTHTPHVDDRYTHSPPVEDLNTHTPPVEDLITHTLPAEKSEPVRKRQKKWMYIIRIITRLLAAKLY</sequence>
<evidence type="ECO:0000256" key="1">
    <source>
        <dbReference type="ARBA" id="ARBA00022723"/>
    </source>
</evidence>
<evidence type="ECO:0000313" key="9">
    <source>
        <dbReference type="EMBL" id="AAH56812.1"/>
    </source>
</evidence>
<dbReference type="GeneID" id="334253"/>
<dbReference type="SUPFAM" id="SSF49899">
    <property type="entry name" value="Concanavalin A-like lectins/glucanases"/>
    <property type="match status" value="1"/>
</dbReference>
<evidence type="ECO:0000313" key="11">
    <source>
        <dbReference type="RefSeq" id="NP_956172.1"/>
    </source>
</evidence>
<dbReference type="GO" id="GO:0008270">
    <property type="term" value="F:zinc ion binding"/>
    <property type="evidence" value="ECO:0007669"/>
    <property type="project" value="UniProtKB-KW"/>
</dbReference>
<reference evidence="11" key="6">
    <citation type="journal article" date="2016" name="BMC Genomics">
        <title>Gene evolution and gene expression after whole genome duplication in fish: the PhyloFish database.</title>
        <authorList>
            <person name="Pasquier J."/>
            <person name="Cabau C."/>
            <person name="Nguyen T."/>
            <person name="Jouanno E."/>
            <person name="Severac D."/>
            <person name="Braasch I."/>
            <person name="Journot L."/>
            <person name="Pontarotti P."/>
            <person name="Klopp C."/>
            <person name="Postlethwait J.H."/>
            <person name="Guiguen Y."/>
            <person name="Bobe J."/>
        </authorList>
    </citation>
    <scope>NUCLEOTIDE SEQUENCE</scope>
    <source>
        <strain evidence="11">AB</strain>
    </source>
</reference>
<dbReference type="GO" id="GO:0045087">
    <property type="term" value="P:innate immune response"/>
    <property type="evidence" value="ECO:0000318"/>
    <property type="project" value="GO_Central"/>
</dbReference>
<dbReference type="Proteomes" id="UP000000437">
    <property type="component" value="Chromosome 14"/>
</dbReference>
<dbReference type="Gene3D" id="3.30.160.60">
    <property type="entry name" value="Classic Zinc Finger"/>
    <property type="match status" value="1"/>
</dbReference>
<dbReference type="GO" id="GO:0061630">
    <property type="term" value="F:ubiquitin protein ligase activity"/>
    <property type="evidence" value="ECO:0000318"/>
    <property type="project" value="GO_Central"/>
</dbReference>
<evidence type="ECO:0000259" key="6">
    <source>
        <dbReference type="PROSITE" id="PS50089"/>
    </source>
</evidence>
<dbReference type="OrthoDB" id="6105938at2759"/>
<dbReference type="CDD" id="cd12893">
    <property type="entry name" value="SPRY_PRY_TRIM35"/>
    <property type="match status" value="1"/>
</dbReference>
<dbReference type="AGR" id="ZFIN:ZDB-GENE-030131-6185"/>
<evidence type="ECO:0000256" key="5">
    <source>
        <dbReference type="SAM" id="Coils"/>
    </source>
</evidence>
<reference evidence="10" key="4">
    <citation type="journal article" date="2013" name="Nature">
        <title>The zebrafish reference genome sequence and its relationship to the human genome.</title>
        <authorList>
            <consortium name="Genome Reference Consortium Zebrafish"/>
            <person name="Howe K."/>
            <person name="Clark M.D."/>
            <person name="Torroja C.F."/>
            <person name="Torrance J."/>
            <person name="Berthelot C."/>
            <person name="Muffato M."/>
            <person name="Collins J.E."/>
            <person name="Humphray S."/>
            <person name="McLaren K."/>
            <person name="Matthews L."/>
            <person name="McLaren S."/>
            <person name="Sealy I."/>
            <person name="Caccamo M."/>
            <person name="Churcher C."/>
            <person name="Scott C."/>
            <person name="Barrett J.C."/>
            <person name="Koch R."/>
            <person name="Rauch G.J."/>
            <person name="White S."/>
            <person name="Chow W."/>
            <person name="Kilian B."/>
            <person name="Quintais L.T."/>
            <person name="Guerra-Assuncao J.A."/>
            <person name="Zhou Y."/>
            <person name="Gu Y."/>
            <person name="Yen J."/>
            <person name="Vogel J.H."/>
            <person name="Eyre T."/>
            <person name="Redmond S."/>
            <person name="Banerjee R."/>
            <person name="Chi J."/>
            <person name="Fu B."/>
            <person name="Langley E."/>
            <person name="Maguire S.F."/>
            <person name="Laird G.K."/>
            <person name="Lloyd D."/>
            <person name="Kenyon E."/>
            <person name="Donaldson S."/>
            <person name="Sehra H."/>
            <person name="Almeida-King J."/>
            <person name="Loveland J."/>
            <person name="Trevanion S."/>
            <person name="Jones M."/>
            <person name="Quail M."/>
            <person name="Willey D."/>
            <person name="Hunt A."/>
            <person name="Burton J."/>
            <person name="Sims S."/>
            <person name="McLay K."/>
            <person name="Plumb B."/>
            <person name="Davis J."/>
            <person name="Clee C."/>
            <person name="Oliver K."/>
            <person name="Clark R."/>
            <person name="Riddle C."/>
            <person name="Elliot D."/>
            <person name="Eliott D."/>
            <person name="Threadgold G."/>
            <person name="Harden G."/>
            <person name="Ware D."/>
            <person name="Begum S."/>
            <person name="Mortimore B."/>
            <person name="Mortimer B."/>
            <person name="Kerry G."/>
            <person name="Heath P."/>
            <person name="Phillimore B."/>
            <person name="Tracey A."/>
            <person name="Corby N."/>
            <person name="Dunn M."/>
            <person name="Johnson C."/>
            <person name="Wood J."/>
            <person name="Clark S."/>
            <person name="Pelan S."/>
            <person name="Griffiths G."/>
            <person name="Smith M."/>
            <person name="Glithero R."/>
            <person name="Howden P."/>
            <person name="Barker N."/>
            <person name="Lloyd C."/>
            <person name="Stevens C."/>
            <person name="Harley J."/>
            <person name="Holt K."/>
            <person name="Panagiotidis G."/>
            <person name="Lovell J."/>
            <person name="Beasley H."/>
            <person name="Henderson C."/>
            <person name="Gordon D."/>
            <person name="Auger K."/>
            <person name="Wright D."/>
            <person name="Collins J."/>
            <person name="Raisen C."/>
            <person name="Dyer L."/>
            <person name="Leung K."/>
            <person name="Robertson L."/>
            <person name="Ambridge K."/>
            <person name="Leongamornlert D."/>
            <person name="McGuire S."/>
            <person name="Gilderthorp R."/>
            <person name="Griffiths C."/>
            <person name="Manthravadi D."/>
            <person name="Nichol S."/>
            <person name="Barker G."/>
            <person name="Whitehead S."/>
            <person name="Kay M."/>
            <person name="Brown J."/>
            <person name="Murnane C."/>
            <person name="Gray E."/>
            <person name="Humphries M."/>
            <person name="Sycamore N."/>
            <person name="Barker D."/>
            <person name="Saunders D."/>
            <person name="Wallis J."/>
            <person name="Babbage A."/>
            <person name="Hammond S."/>
            <person name="Mashreghi-Mohammadi M."/>
            <person name="Barr L."/>
            <person name="Martin S."/>
            <person name="Wray P."/>
            <person name="Ellington A."/>
            <person name="Matthews N."/>
            <person name="Ellwood M."/>
            <person name="Woodmansey R."/>
            <person name="Clark G."/>
            <person name="Cooper J."/>
            <person name="Cooper J."/>
            <person name="Tromans A."/>
            <person name="Grafham D."/>
            <person name="Skuce C."/>
            <person name="Pandian R."/>
            <person name="Andrews R."/>
            <person name="Harrison E."/>
            <person name="Kimberley A."/>
            <person name="Garnett J."/>
            <person name="Fosker N."/>
            <person name="Hall R."/>
            <person name="Garner P."/>
            <person name="Kelly D."/>
            <person name="Bird C."/>
            <person name="Palmer S."/>
            <person name="Gehring I."/>
            <person name="Berger A."/>
            <person name="Dooley C.M."/>
            <person name="Ersan-Urun Z."/>
            <person name="Eser C."/>
            <person name="Geiger H."/>
            <person name="Geisler M."/>
            <person name="Karotki L."/>
            <person name="Kirn A."/>
            <person name="Konantz J."/>
            <person name="Konantz M."/>
            <person name="Oberlander M."/>
            <person name="Rudolph-Geiger S."/>
            <person name="Teucke M."/>
            <person name="Lanz C."/>
            <person name="Raddatz G."/>
            <person name="Osoegawa K."/>
            <person name="Zhu B."/>
            <person name="Rapp A."/>
            <person name="Widaa S."/>
            <person name="Langford C."/>
            <person name="Yang F."/>
            <person name="Schuster S.C."/>
            <person name="Carter N.P."/>
            <person name="Harrow J."/>
            <person name="Ning Z."/>
            <person name="Herrero J."/>
            <person name="Searle S.M."/>
            <person name="Enright A."/>
            <person name="Geisler R."/>
            <person name="Plasterk R.H."/>
            <person name="Lee C."/>
            <person name="Westerfield M."/>
            <person name="de Jong P.J."/>
            <person name="Zon L.I."/>
            <person name="Postlethwait J.H."/>
            <person name="Nusslein-Volhard C."/>
            <person name="Hubbard T.J."/>
            <person name="Roest Crollius H."/>
            <person name="Rogers J."/>
            <person name="Stemple D.L."/>
        </authorList>
    </citation>
    <scope>NUCLEOTIDE SEQUENCE [LARGE SCALE GENOMIC DNA]</scope>
</reference>
<dbReference type="AlphaFoldDB" id="Q6PGW1"/>
<dbReference type="PROSITE" id="PS50119">
    <property type="entry name" value="ZF_BBOX"/>
    <property type="match status" value="1"/>
</dbReference>
<proteinExistence type="evidence at transcript level"/>
<evidence type="ECO:0000256" key="3">
    <source>
        <dbReference type="ARBA" id="ARBA00022833"/>
    </source>
</evidence>
<organism evidence="9">
    <name type="scientific">Danio rerio</name>
    <name type="common">Zebrafish</name>
    <name type="synonym">Brachydanio rerio</name>
    <dbReference type="NCBI Taxonomy" id="7955"/>
    <lineage>
        <taxon>Eukaryota</taxon>
        <taxon>Metazoa</taxon>
        <taxon>Chordata</taxon>
        <taxon>Craniata</taxon>
        <taxon>Vertebrata</taxon>
        <taxon>Euteleostomi</taxon>
        <taxon>Actinopterygii</taxon>
        <taxon>Neopterygii</taxon>
        <taxon>Teleostei</taxon>
        <taxon>Ostariophysi</taxon>
        <taxon>Cypriniformes</taxon>
        <taxon>Danionidae</taxon>
        <taxon>Danioninae</taxon>
        <taxon>Danio</taxon>
    </lineage>
</organism>
<accession>Q6PGW1</accession>
<dbReference type="EMBL" id="BC056812">
    <property type="protein sequence ID" value="AAH56812.1"/>
    <property type="molecule type" value="mRNA"/>
</dbReference>
<dbReference type="InterPro" id="IPR000315">
    <property type="entry name" value="Znf_B-box"/>
</dbReference>
<dbReference type="Gene3D" id="2.60.120.920">
    <property type="match status" value="1"/>
</dbReference>
<evidence type="ECO:0000259" key="8">
    <source>
        <dbReference type="PROSITE" id="PS50188"/>
    </source>
</evidence>